<evidence type="ECO:0000256" key="7">
    <source>
        <dbReference type="PROSITE-ProRule" id="PRU00043"/>
    </source>
</evidence>
<proteinExistence type="predicted"/>
<dbReference type="PANTHER" id="PTHR24026:SF126">
    <property type="entry name" value="PROTOCADHERIN FAT 4"/>
    <property type="match status" value="1"/>
</dbReference>
<accession>A0ABM3LHR8</accession>
<dbReference type="GeneID" id="112046939"/>
<evidence type="ECO:0000256" key="8">
    <source>
        <dbReference type="SAM" id="Phobius"/>
    </source>
</evidence>
<dbReference type="Gene3D" id="2.60.40.60">
    <property type="entry name" value="Cadherins"/>
    <property type="match status" value="2"/>
</dbReference>
<dbReference type="PROSITE" id="PS00232">
    <property type="entry name" value="CADHERIN_1"/>
    <property type="match status" value="1"/>
</dbReference>
<reference evidence="11" key="1">
    <citation type="journal article" date="2019" name="Proc. Natl. Acad. Sci. U.S.A.">
        <title>Phylogenomics reveals the evolutionary timing and pattern of butterflies and moths.</title>
        <authorList>
            <person name="Kawahara A.Y."/>
            <person name="Plotkin D."/>
            <person name="Espeland M."/>
            <person name="Meusemann K."/>
            <person name="Toussaint E.F.A."/>
            <person name="Donath A."/>
            <person name="Gimnich F."/>
            <person name="Frandsen P.B."/>
            <person name="Zwick A."/>
            <person name="Dos Reis M."/>
            <person name="Barber J.R."/>
            <person name="Peters R.S."/>
            <person name="Liu S."/>
            <person name="Zhou X."/>
            <person name="Mayer C."/>
            <person name="Podsiadlowski L."/>
            <person name="Storer C."/>
            <person name="Yack J.E."/>
            <person name="Misof B."/>
            <person name="Breinholt J.W."/>
        </authorList>
    </citation>
    <scope>NUCLEOTIDE SEQUENCE</scope>
</reference>
<evidence type="ECO:0000256" key="2">
    <source>
        <dbReference type="ARBA" id="ARBA00022692"/>
    </source>
</evidence>
<evidence type="ECO:0000313" key="10">
    <source>
        <dbReference type="Proteomes" id="UP001652582"/>
    </source>
</evidence>
<reference evidence="11" key="2">
    <citation type="submission" date="2025-08" db="UniProtKB">
        <authorList>
            <consortium name="RefSeq"/>
        </authorList>
    </citation>
    <scope>IDENTIFICATION</scope>
</reference>
<sequence>MQGCTIDGVDNWPLAQSRTILDTFRGNLWDSATTNIEAINSVLYTELNRGPYVTISHENSRLVISTNNAFEDYEEYETSDSIAFTITFRCSDSSIRPFVFQIRITDTNNHDPVFRPLSYEFTIAPPIPPGFLISDCVNDITVRDIDLTTQRIDFEVSGSSLFEITFVNTSNVVKEFRAALRTTTLIRSISEPIILTVNATDVDTTGDPRRSTTATVKIVADSEFTFPDEPIFSQPFYIATYTDNEVILQDPITLRQGFDDQVLFTFEAQHSQYFQLVTNNNGVSFDMKSPIPVSLYSEGPLLLVVKAEREYTSGATATVVVQLPEVADLAFETGVYEGSIEDDKLKLEALKLAQGYQYTPITIDITSEYDSYFSTIIDGNTITLSMNPLSETIIQQNFINLQLAATNVLNSTGVTIVTLEIVKDDMTTPVFERSLYTGSYEEKAGLSLENIVLIQGYDSTVVTTLEGEHASLFGKLQDGPNITLTLTSLPAEILSERSILVSVRATKPRTVGVSTVVQITLPSARELSFEKFIYKGELEDNVIALETIVLDVGYDSDVVFNHTGEYADYFNLRITDNEVSLDVKGQLPEDVLENSFLVFVLSASGTNTITASATILLEIIKQDTFTPVFSQYTYQGEYTNSTYINFDEIGLIQGYDDTVTFDLDGEHAKYFSINWNKNSVMVTSKSVIPVDLIFSEKVLVFNVKAEKPRTVGANAAISLKFPQELTEPTILRFSQNTYSGLLQNGVLTMDNIVLESGFTSTTKFSLSGDSVKNFTMTNDENEITIKLSDTVSIEVLENYKYLILEIEATRERAVPVTSTLIIEVPDNTVILPVFTEPFYTGSLTKDGGLEFTEKIALQLGYDETVTFELEGDNAQWFTVTQDANSASLQLRAENPLPDEVFNSVNHLLFTIVAKKPDTIGGRAAISISIVKEIEEIVILQFESNNYVGRIEDGSLLLSDNIRILDVDISNVNLNLTGEHASYFTLSKESDYISINLREMPDNVDSNDLILLNLEASKTNAISGHTTIILNVVNNSDTNIVQPVFEQAYYIGEFSKQDGLNFSHTISLIQGFDTDVSFELTGDDSIWFRLSKVEENSFTLLVQDEEGLREITDRSHLVFSILANKHDTVGRTAVIISLQDVTETKQLAFSKDFYTGYIENGAITLGTITVNQESTNGINFTLIGDYFNYFQITKTNNTTITIEIVDDVLPMEIIEANNILVITLEANTGQIRAHTTIILEIKKDINISSILKFEHAYYKGSYSNTDGFVFESDINIISDSDESVLLSLEGNNSIWFSLTLNDNNSTTLALTEQIPENVLINNRNLVFSILAQKADLSARTAIIIELLPDNRNLTMLGFERRNYVGSLNNNTLKLESITIIEGYSENVKFAIDKEFTSYIGILQNDETVSLEIIKPIPENMIPENKIIVLELKASAPDSIAAFATIILEVTTNETPSIEELSFDKKYYTGHYYVTGILDFNETITLVAGYDESTKIELEGELAQWFDIQQTENTAIVKLKISVPDTILSEYQPLIFIVNAQKENSDWIARAVIIITHNYGSDSINVSFNKVLYNGNLKGGVVSHDTIQLSGFTGTNVIITGELSTSFEATVANGYVTVSVASAATFPESLTYIALTLHADSANAVLILDVLPLDPNLPTVSFSSQSYFFWADVKQVGSVGRVTATVDNGETVNYSITTDSDLQTRVSINAEGEILLSAPVGEGVHNMKVTATAQTSQVSATVPVLLRVDTLPECNSEDGLPPLIILQKVEEEPHLNLIVLNQTDNENCWYTVTSLWPEDQSWLYIENGGLHAKVIDREHKSIAFMILSQIQAELILHCDNDERTIVKRSLATGTESELDAYDYGSNKWILADTITYNARRSVVNLIIEDINDNPPIFVGKENEPIYVGYPIAELENTILPRALIELEATDADIGENAALLYWSREEKLAVAPTTGFVHVRNNALLENDSQFTVYATDQNGRGLNGSLDIVVKLLEKTQIAVITVRNSFLDDENAILGNLSTSVGYNIKILRTVIISENNENNETITRRKREVPTTTGASLQLFVYGILGSQLIDVSKLRSDLDQVVSVNTFRVESLEEHLDNIEVSPVPEQNTALFASTIALAAVLFILIVAATVWFLLKWRKKRNYDKFSDANSLASRIEPEPIPKVESLTKPRLDIEELKRSERRLQEMLHAPIPEIEVHPPKQEINRLEEQTMSSVKPNETLIDIAADPQQPIVIQSIDKLKADESEDDEFGEVEVTTPRKSVVTFNENVEKIIHLEYGIDDSSEPDTEVFRL</sequence>
<evidence type="ECO:0000256" key="6">
    <source>
        <dbReference type="ARBA" id="ARBA00023136"/>
    </source>
</evidence>
<dbReference type="InterPro" id="IPR002126">
    <property type="entry name" value="Cadherin-like_dom"/>
</dbReference>
<feature type="transmembrane region" description="Helical" evidence="8">
    <location>
        <begin position="2113"/>
        <end position="2137"/>
    </location>
</feature>
<keyword evidence="5 8" id="KW-1133">Transmembrane helix</keyword>
<evidence type="ECO:0000259" key="9">
    <source>
        <dbReference type="PROSITE" id="PS50268"/>
    </source>
</evidence>
<dbReference type="RefSeq" id="XP_052738608.1">
    <property type="nucleotide sequence ID" value="XM_052882648.1"/>
</dbReference>
<dbReference type="PANTHER" id="PTHR24026">
    <property type="entry name" value="FAT ATYPICAL CADHERIN-RELATED"/>
    <property type="match status" value="1"/>
</dbReference>
<keyword evidence="10" id="KW-1185">Reference proteome</keyword>
<dbReference type="Proteomes" id="UP001652582">
    <property type="component" value="Chromosome 7"/>
</dbReference>
<dbReference type="InterPro" id="IPR020894">
    <property type="entry name" value="Cadherin_CS"/>
</dbReference>
<feature type="domain" description="Cadherin" evidence="9">
    <location>
        <begin position="115"/>
        <end position="232"/>
    </location>
</feature>
<evidence type="ECO:0000256" key="1">
    <source>
        <dbReference type="ARBA" id="ARBA00004370"/>
    </source>
</evidence>
<dbReference type="InterPro" id="IPR015919">
    <property type="entry name" value="Cadherin-like_sf"/>
</dbReference>
<comment type="subcellular location">
    <subcellularLocation>
        <location evidence="1">Membrane</location>
    </subcellularLocation>
</comment>
<keyword evidence="2 8" id="KW-0812">Transmembrane</keyword>
<keyword evidence="3" id="KW-0677">Repeat</keyword>
<evidence type="ECO:0000313" key="11">
    <source>
        <dbReference type="RefSeq" id="XP_052738608.1"/>
    </source>
</evidence>
<dbReference type="PROSITE" id="PS50268">
    <property type="entry name" value="CADHERIN_2"/>
    <property type="match status" value="1"/>
</dbReference>
<dbReference type="SUPFAM" id="SSF49313">
    <property type="entry name" value="Cadherin-like"/>
    <property type="match status" value="1"/>
</dbReference>
<evidence type="ECO:0000256" key="3">
    <source>
        <dbReference type="ARBA" id="ARBA00022737"/>
    </source>
</evidence>
<keyword evidence="6 8" id="KW-0472">Membrane</keyword>
<evidence type="ECO:0000256" key="5">
    <source>
        <dbReference type="ARBA" id="ARBA00022989"/>
    </source>
</evidence>
<dbReference type="CDD" id="cd11304">
    <property type="entry name" value="Cadherin_repeat"/>
    <property type="match status" value="1"/>
</dbReference>
<gene>
    <name evidence="11" type="primary">LOC112046939</name>
</gene>
<organism evidence="10 11">
    <name type="scientific">Bicyclus anynana</name>
    <name type="common">Squinting bush brown butterfly</name>
    <dbReference type="NCBI Taxonomy" id="110368"/>
    <lineage>
        <taxon>Eukaryota</taxon>
        <taxon>Metazoa</taxon>
        <taxon>Ecdysozoa</taxon>
        <taxon>Arthropoda</taxon>
        <taxon>Hexapoda</taxon>
        <taxon>Insecta</taxon>
        <taxon>Pterygota</taxon>
        <taxon>Neoptera</taxon>
        <taxon>Endopterygota</taxon>
        <taxon>Lepidoptera</taxon>
        <taxon>Glossata</taxon>
        <taxon>Ditrysia</taxon>
        <taxon>Papilionoidea</taxon>
        <taxon>Nymphalidae</taxon>
        <taxon>Satyrinae</taxon>
        <taxon>Satyrini</taxon>
        <taxon>Mycalesina</taxon>
        <taxon>Bicyclus</taxon>
    </lineage>
</organism>
<name>A0ABM3LHR8_BICAN</name>
<keyword evidence="4 7" id="KW-0106">Calcium</keyword>
<protein>
    <submittedName>
        <fullName evidence="11">Protocadherin Fat 3-like</fullName>
    </submittedName>
</protein>
<evidence type="ECO:0000256" key="4">
    <source>
        <dbReference type="ARBA" id="ARBA00022837"/>
    </source>
</evidence>